<evidence type="ECO:0000313" key="3">
    <source>
        <dbReference type="Proteomes" id="UP000321518"/>
    </source>
</evidence>
<accession>A0A511KC43</accession>
<dbReference type="OrthoDB" id="2535138at2759"/>
<feature type="region of interest" description="Disordered" evidence="1">
    <location>
        <begin position="1"/>
        <end position="24"/>
    </location>
</feature>
<feature type="region of interest" description="Disordered" evidence="1">
    <location>
        <begin position="107"/>
        <end position="126"/>
    </location>
</feature>
<dbReference type="EMBL" id="BJWK01000004">
    <property type="protein sequence ID" value="GEM07950.1"/>
    <property type="molecule type" value="Genomic_DNA"/>
</dbReference>
<proteinExistence type="predicted"/>
<evidence type="ECO:0000256" key="1">
    <source>
        <dbReference type="SAM" id="MobiDB-lite"/>
    </source>
</evidence>
<dbReference type="Proteomes" id="UP000321518">
    <property type="component" value="Unassembled WGS sequence"/>
</dbReference>
<comment type="caution">
    <text evidence="2">The sequence shown here is derived from an EMBL/GenBank/DDBJ whole genome shotgun (WGS) entry which is preliminary data.</text>
</comment>
<organism evidence="2 3">
    <name type="scientific">Rhodotorula toruloides</name>
    <name type="common">Yeast</name>
    <name type="synonym">Rhodosporidium toruloides</name>
    <dbReference type="NCBI Taxonomy" id="5286"/>
    <lineage>
        <taxon>Eukaryota</taxon>
        <taxon>Fungi</taxon>
        <taxon>Dikarya</taxon>
        <taxon>Basidiomycota</taxon>
        <taxon>Pucciniomycotina</taxon>
        <taxon>Microbotryomycetes</taxon>
        <taxon>Sporidiobolales</taxon>
        <taxon>Sporidiobolaceae</taxon>
        <taxon>Rhodotorula</taxon>
    </lineage>
</organism>
<name>A0A511KC43_RHOTO</name>
<reference evidence="2 3" key="1">
    <citation type="submission" date="2019-07" db="EMBL/GenBank/DDBJ databases">
        <title>Rhodotorula toruloides NBRC10032 genome sequencing.</title>
        <authorList>
            <person name="Shida Y."/>
            <person name="Takaku H."/>
            <person name="Ogasawara W."/>
            <person name="Mori K."/>
        </authorList>
    </citation>
    <scope>NUCLEOTIDE SEQUENCE [LARGE SCALE GENOMIC DNA]</scope>
    <source>
        <strain evidence="2 3">NBRC10032</strain>
    </source>
</reference>
<gene>
    <name evidence="2" type="ORF">Rt10032_c04g1967</name>
</gene>
<protein>
    <submittedName>
        <fullName evidence="2">BTB/POZ-like domain containing protein</fullName>
    </submittedName>
</protein>
<sequence>MRVRHSPVVPPSEKPFDDSDNESDAVYFRRNPVKASEEAAAIEHKNAGTAFSTYRPVLACLRAGYIAFAPLSSPCPSRGSPKEIRNARVELAAAAEPDMPLPRLAQLDLPPRSPPRTRTPRAPVSLTTSKKTLTPDSAAHELFDGVSVLHDPWRRVVIEYVGENWDAVHATKGRYEVEKRVEEEKVPGAAKIMVQLSRARQKARA</sequence>
<evidence type="ECO:0000313" key="2">
    <source>
        <dbReference type="EMBL" id="GEM07950.1"/>
    </source>
</evidence>
<dbReference type="AlphaFoldDB" id="A0A511KC43"/>